<dbReference type="Gene3D" id="3.20.20.70">
    <property type="entry name" value="Aldolase class I"/>
    <property type="match status" value="1"/>
</dbReference>
<feature type="signal peptide" evidence="3">
    <location>
        <begin position="1"/>
        <end position="20"/>
    </location>
</feature>
<keyword evidence="6" id="KW-1185">Reference proteome</keyword>
<evidence type="ECO:0000256" key="3">
    <source>
        <dbReference type="SAM" id="SignalP"/>
    </source>
</evidence>
<dbReference type="EMBL" id="JBBXMP010000011">
    <property type="protein sequence ID" value="KAL0069704.1"/>
    <property type="molecule type" value="Genomic_DNA"/>
</dbReference>
<gene>
    <name evidence="5" type="ORF">AAF712_003366</name>
</gene>
<feature type="chain" id="PRO_5047483471" description="alpha-galactosidase" evidence="3">
    <location>
        <begin position="21"/>
        <end position="275"/>
    </location>
</feature>
<evidence type="ECO:0000313" key="6">
    <source>
        <dbReference type="Proteomes" id="UP001437256"/>
    </source>
</evidence>
<proteinExistence type="predicted"/>
<protein>
    <recommendedName>
        <fullName evidence="2">alpha-galactosidase</fullName>
        <ecNumber evidence="2">3.2.1.22</ecNumber>
    </recommendedName>
</protein>
<dbReference type="Pfam" id="PF03537">
    <property type="entry name" value="Glyco_hydro_114"/>
    <property type="match status" value="1"/>
</dbReference>
<dbReference type="PANTHER" id="PTHR35273">
    <property type="entry name" value="ALPHA-1,4 POLYGALACTOSAMINIDASE, PUTATIVE (AFU_ORTHOLOGUE AFUA_3G07890)-RELATED"/>
    <property type="match status" value="1"/>
</dbReference>
<sequence>MVSSTFLLIAFSLLSSTSNAITPLPANEKWDYQIGEAYEPDPDVRVVTRDHTSTPVSGKYNICYINAFQTQPDEDAHKFWLDDPANNRLILRNSSNLPYEDPDWPGEFYFNTTTDANRQALATIVNGWIDECKRKGFNAIEPDNLDTFNRSSHLISKENNLDYAKLLADYAHNETNDLAFGQKNAGSELEGDGKREVGFDFAIAEECQAHNECKTYTNVYGNQVLEVEYFDEDAPENGRGNFTAACAERGSQISVIFRDHDVTAKGDPEYVYGEC</sequence>
<evidence type="ECO:0000259" key="4">
    <source>
        <dbReference type="Pfam" id="PF03537"/>
    </source>
</evidence>
<dbReference type="InterPro" id="IPR013785">
    <property type="entry name" value="Aldolase_TIM"/>
</dbReference>
<name>A0ABR3A8N2_9AGAR</name>
<evidence type="ECO:0000313" key="5">
    <source>
        <dbReference type="EMBL" id="KAL0069704.1"/>
    </source>
</evidence>
<evidence type="ECO:0000256" key="1">
    <source>
        <dbReference type="ARBA" id="ARBA00001255"/>
    </source>
</evidence>
<organism evidence="5 6">
    <name type="scientific">Marasmius tenuissimus</name>
    <dbReference type="NCBI Taxonomy" id="585030"/>
    <lineage>
        <taxon>Eukaryota</taxon>
        <taxon>Fungi</taxon>
        <taxon>Dikarya</taxon>
        <taxon>Basidiomycota</taxon>
        <taxon>Agaricomycotina</taxon>
        <taxon>Agaricomycetes</taxon>
        <taxon>Agaricomycetidae</taxon>
        <taxon>Agaricales</taxon>
        <taxon>Marasmiineae</taxon>
        <taxon>Marasmiaceae</taxon>
        <taxon>Marasmius</taxon>
    </lineage>
</organism>
<dbReference type="SUPFAM" id="SSF51445">
    <property type="entry name" value="(Trans)glycosidases"/>
    <property type="match status" value="1"/>
</dbReference>
<dbReference type="EC" id="3.2.1.22" evidence="2"/>
<keyword evidence="3" id="KW-0732">Signal</keyword>
<dbReference type="InterPro" id="IPR017853">
    <property type="entry name" value="GH"/>
</dbReference>
<dbReference type="PANTHER" id="PTHR35273:SF2">
    <property type="entry name" value="ALPHA-GALACTOSIDASE"/>
    <property type="match status" value="1"/>
</dbReference>
<accession>A0ABR3A8N2</accession>
<dbReference type="Proteomes" id="UP001437256">
    <property type="component" value="Unassembled WGS sequence"/>
</dbReference>
<evidence type="ECO:0000256" key="2">
    <source>
        <dbReference type="ARBA" id="ARBA00012755"/>
    </source>
</evidence>
<comment type="catalytic activity">
    <reaction evidence="1">
        <text>Hydrolysis of terminal, non-reducing alpha-D-galactose residues in alpha-D-galactosides, including galactose oligosaccharides, galactomannans and galactolipids.</text>
        <dbReference type="EC" id="3.2.1.22"/>
    </reaction>
</comment>
<reference evidence="5 6" key="1">
    <citation type="submission" date="2024-05" db="EMBL/GenBank/DDBJ databases">
        <title>A draft genome resource for the thread blight pathogen Marasmius tenuissimus strain MS-2.</title>
        <authorList>
            <person name="Yulfo-Soto G.E."/>
            <person name="Baruah I.K."/>
            <person name="Amoako-Attah I."/>
            <person name="Bukari Y."/>
            <person name="Meinhardt L.W."/>
            <person name="Bailey B.A."/>
            <person name="Cohen S.P."/>
        </authorList>
    </citation>
    <scope>NUCLEOTIDE SEQUENCE [LARGE SCALE GENOMIC DNA]</scope>
    <source>
        <strain evidence="5 6">MS-2</strain>
    </source>
</reference>
<comment type="caution">
    <text evidence="5">The sequence shown here is derived from an EMBL/GenBank/DDBJ whole genome shotgun (WGS) entry which is preliminary data.</text>
</comment>
<dbReference type="InterPro" id="IPR004352">
    <property type="entry name" value="GH114_TIM-barrel"/>
</dbReference>
<feature type="domain" description="Glycoside-hydrolase family GH114 TIM-barrel" evidence="4">
    <location>
        <begin position="29"/>
        <end position="264"/>
    </location>
</feature>